<feature type="transmembrane region" description="Helical" evidence="1">
    <location>
        <begin position="416"/>
        <end position="435"/>
    </location>
</feature>
<feature type="transmembrane region" description="Helical" evidence="1">
    <location>
        <begin position="322"/>
        <end position="344"/>
    </location>
</feature>
<feature type="transmembrane region" description="Helical" evidence="1">
    <location>
        <begin position="9"/>
        <end position="30"/>
    </location>
</feature>
<feature type="transmembrane region" description="Helical" evidence="1">
    <location>
        <begin position="364"/>
        <end position="382"/>
    </location>
</feature>
<dbReference type="InterPro" id="IPR018580">
    <property type="entry name" value="Uncharacterised_YfhO"/>
</dbReference>
<evidence type="ECO:0000256" key="1">
    <source>
        <dbReference type="SAM" id="Phobius"/>
    </source>
</evidence>
<name>A0A4Y5Z6T3_9GAMM</name>
<feature type="transmembrane region" description="Helical" evidence="1">
    <location>
        <begin position="389"/>
        <end position="410"/>
    </location>
</feature>
<organism evidence="2 3">
    <name type="scientific">Luteibacter pinisoli</name>
    <dbReference type="NCBI Taxonomy" id="2589080"/>
    <lineage>
        <taxon>Bacteria</taxon>
        <taxon>Pseudomonadati</taxon>
        <taxon>Pseudomonadota</taxon>
        <taxon>Gammaproteobacteria</taxon>
        <taxon>Lysobacterales</taxon>
        <taxon>Rhodanobacteraceae</taxon>
        <taxon>Luteibacter</taxon>
    </lineage>
</organism>
<dbReference type="KEGG" id="lpy:FIV34_17595"/>
<dbReference type="PANTHER" id="PTHR38454:SF1">
    <property type="entry name" value="INTEGRAL MEMBRANE PROTEIN"/>
    <property type="match status" value="1"/>
</dbReference>
<evidence type="ECO:0000313" key="3">
    <source>
        <dbReference type="Proteomes" id="UP000316093"/>
    </source>
</evidence>
<feature type="transmembrane region" description="Helical" evidence="1">
    <location>
        <begin position="173"/>
        <end position="198"/>
    </location>
</feature>
<dbReference type="OrthoDB" id="9772884at2"/>
<dbReference type="AlphaFoldDB" id="A0A4Y5Z6T3"/>
<dbReference type="Proteomes" id="UP000316093">
    <property type="component" value="Chromosome"/>
</dbReference>
<accession>A0A4Y5Z6T3</accession>
<feature type="transmembrane region" description="Helical" evidence="1">
    <location>
        <begin position="144"/>
        <end position="161"/>
    </location>
</feature>
<feature type="transmembrane region" description="Helical" evidence="1">
    <location>
        <begin position="121"/>
        <end position="138"/>
    </location>
</feature>
<feature type="transmembrane region" description="Helical" evidence="1">
    <location>
        <begin position="218"/>
        <end position="241"/>
    </location>
</feature>
<dbReference type="RefSeq" id="WP_139984819.1">
    <property type="nucleotide sequence ID" value="NZ_CP041046.1"/>
</dbReference>
<proteinExistence type="predicted"/>
<keyword evidence="1" id="KW-1133">Transmembrane helix</keyword>
<sequence>MRQLLFRPLTLIIISWFCINAPLLLGFRVLPGDAVNEFYPMVRFNVDTLRSGEMPWWNPYIFSGYPQAADPQAMLFSPLITLWMLLIDRPGTTWFVWSVLLHVLLGALSFAAFLKRLKVTDVGVVVGALVFMAGGVAASRLQHVPIVVVYGFLALTMLSLVRFMERPSMVRGLVLGSSAAGMVVQPVQLTYLAFWMLLSLVAGGVYKAWPRLNVRQRWVSSAALLTAGVVCTALSLPQILLTSAFLAVSNRPTLDVAVALDMSVGPASALTLFLPNALQSLRGTYWGSVDRIETFLYIGALPLAILLVEWRHLVSQAVRSTWCRYFVGLLVMSAIYAAGSHTPIYRFLYEYVPGVNLFRRPSDALYLANVALAALAAVAVSSPRLTSQVCLRNALVVSLLLAMAGTASMRGDGEDWFVPSILLPVTLVAGCAWLLRTDHPRSLAAVCAICLVIDYRCFNVNGEFNHFRNTPEKYGKEGAVRFLVNESRAADGATPVRVEVNGLGAVWKNMGSVYGIHGTQGYGPLRWALYDRWYGAYGDGNGPRPSTPVNASIDSPMNRLLGVRYVVSESTGIEATDPSVIYSDAKASVQRMEMPYPRVLTPFRGSVVDPSDLSRVMSHFDTMDFSEALILTARRPGEDEAIARAARICQGRSKVRTARWGNNEQLLSVESSAPAWVVVSELDFPGWVATVDGEEAQHFRANGLFRAICMPAGQHHLRFSLDPIAMIREAMLRPAAWR</sequence>
<keyword evidence="1" id="KW-0812">Transmembrane</keyword>
<reference evidence="2 3" key="1">
    <citation type="submission" date="2019-06" db="EMBL/GenBank/DDBJ databases">
        <title>A complete genome sequence for Luteibacter pinisoli MAH-14.</title>
        <authorList>
            <person name="Baltrus D.A."/>
        </authorList>
    </citation>
    <scope>NUCLEOTIDE SEQUENCE [LARGE SCALE GENOMIC DNA]</scope>
    <source>
        <strain evidence="2 3">MAH-14</strain>
    </source>
</reference>
<keyword evidence="1" id="KW-0472">Membrane</keyword>
<protein>
    <submittedName>
        <fullName evidence="2">YfhO family protein</fullName>
    </submittedName>
</protein>
<evidence type="ECO:0000313" key="2">
    <source>
        <dbReference type="EMBL" id="QDE40894.1"/>
    </source>
</evidence>
<feature type="transmembrane region" description="Helical" evidence="1">
    <location>
        <begin position="94"/>
        <end position="114"/>
    </location>
</feature>
<dbReference type="EMBL" id="CP041046">
    <property type="protein sequence ID" value="QDE40894.1"/>
    <property type="molecule type" value="Genomic_DNA"/>
</dbReference>
<feature type="transmembrane region" description="Helical" evidence="1">
    <location>
        <begin position="294"/>
        <end position="310"/>
    </location>
</feature>
<keyword evidence="3" id="KW-1185">Reference proteome</keyword>
<gene>
    <name evidence="2" type="ORF">FIV34_17595</name>
</gene>
<dbReference type="PANTHER" id="PTHR38454">
    <property type="entry name" value="INTEGRAL MEMBRANE PROTEIN-RELATED"/>
    <property type="match status" value="1"/>
</dbReference>